<keyword evidence="2" id="KW-1185">Reference proteome</keyword>
<dbReference type="Pfam" id="PF11249">
    <property type="entry name" value="DUF3047"/>
    <property type="match status" value="1"/>
</dbReference>
<dbReference type="InterPro" id="IPR021409">
    <property type="entry name" value="DUF3047"/>
</dbReference>
<protein>
    <submittedName>
        <fullName evidence="1">DUF3047 domain-containing protein</fullName>
    </submittedName>
</protein>
<comment type="caution">
    <text evidence="1">The sequence shown here is derived from an EMBL/GenBank/DDBJ whole genome shotgun (WGS) entry which is preliminary data.</text>
</comment>
<evidence type="ECO:0000313" key="2">
    <source>
        <dbReference type="Proteomes" id="UP000545507"/>
    </source>
</evidence>
<dbReference type="AlphaFoldDB" id="A0A7Y8KYE0"/>
<gene>
    <name evidence="1" type="ORF">F3K02_20640</name>
</gene>
<reference evidence="1 2" key="1">
    <citation type="submission" date="2019-09" db="EMBL/GenBank/DDBJ databases">
        <title>Hydrogenophaga aromatica sp. nov., isolated from a para-xylene-degrading enrichment culture.</title>
        <authorList>
            <person name="Tancsics A."/>
            <person name="Banerjee S."/>
        </authorList>
    </citation>
    <scope>NUCLEOTIDE SEQUENCE [LARGE SCALE GENOMIC DNA]</scope>
    <source>
        <strain evidence="1 2">D2P1</strain>
    </source>
</reference>
<evidence type="ECO:0000313" key="1">
    <source>
        <dbReference type="EMBL" id="NWF47640.1"/>
    </source>
</evidence>
<dbReference type="Proteomes" id="UP000545507">
    <property type="component" value="Unassembled WGS sequence"/>
</dbReference>
<name>A0A7Y8KYE0_9BURK</name>
<dbReference type="EMBL" id="VYGV01000016">
    <property type="protein sequence ID" value="NWF47640.1"/>
    <property type="molecule type" value="Genomic_DNA"/>
</dbReference>
<organism evidence="1 2">
    <name type="scientific">Hydrogenophaga aromaticivorans</name>
    <dbReference type="NCBI Taxonomy" id="2610898"/>
    <lineage>
        <taxon>Bacteria</taxon>
        <taxon>Pseudomonadati</taxon>
        <taxon>Pseudomonadota</taxon>
        <taxon>Betaproteobacteria</taxon>
        <taxon>Burkholderiales</taxon>
        <taxon>Comamonadaceae</taxon>
        <taxon>Hydrogenophaga</taxon>
    </lineage>
</organism>
<proteinExistence type="predicted"/>
<accession>A0A7Y8KYE0</accession>
<sequence length="321" mass="34672">MNVCLQRACSLLGARCVPVVKSVNRQACALLPCASFTFPDLTMTQAPCPFQSVGARAATRAAAVCLALAGFLSGCASKGPVSAPPAETFDPPALSTPPEESAGLRRAAQRLLKTPSTQTGWTVFPMPGKTFTPFEPVHHAGREALRVQASSSVSILRQRMEPALPAVGRLSFAWTADALPPTEDVAQGRRDDAVVRVLLSFDGDRSRLSPRVHRLSEMSRLLTGEDLPYATLVYVWSDAHAPGTVLNNSRTDRVRKLVLDSGTHHLGQWRDHERDVRADFVQVFGEEPGPLLSVALMTDTDNTRSQAQAWYGALRLLPAAP</sequence>